<organism evidence="2 3">
    <name type="scientific">Allomyces macrogynus (strain ATCC 38327)</name>
    <name type="common">Allomyces javanicus var. macrogynus</name>
    <dbReference type="NCBI Taxonomy" id="578462"/>
    <lineage>
        <taxon>Eukaryota</taxon>
        <taxon>Fungi</taxon>
        <taxon>Fungi incertae sedis</taxon>
        <taxon>Blastocladiomycota</taxon>
        <taxon>Blastocladiomycetes</taxon>
        <taxon>Blastocladiales</taxon>
        <taxon>Blastocladiaceae</taxon>
        <taxon>Allomyces</taxon>
    </lineage>
</organism>
<evidence type="ECO:0000313" key="3">
    <source>
        <dbReference type="Proteomes" id="UP000054350"/>
    </source>
</evidence>
<evidence type="ECO:0000256" key="1">
    <source>
        <dbReference type="SAM" id="MobiDB-lite"/>
    </source>
</evidence>
<reference evidence="2 3" key="1">
    <citation type="submission" date="2009-11" db="EMBL/GenBank/DDBJ databases">
        <title>Annotation of Allomyces macrogynus ATCC 38327.</title>
        <authorList>
            <consortium name="The Broad Institute Genome Sequencing Platform"/>
            <person name="Russ C."/>
            <person name="Cuomo C."/>
            <person name="Burger G."/>
            <person name="Gray M.W."/>
            <person name="Holland P.W.H."/>
            <person name="King N."/>
            <person name="Lang F.B.F."/>
            <person name="Roger A.J."/>
            <person name="Ruiz-Trillo I."/>
            <person name="Young S.K."/>
            <person name="Zeng Q."/>
            <person name="Gargeya S."/>
            <person name="Fitzgerald M."/>
            <person name="Haas B."/>
            <person name="Abouelleil A."/>
            <person name="Alvarado L."/>
            <person name="Arachchi H.M."/>
            <person name="Berlin A."/>
            <person name="Chapman S.B."/>
            <person name="Gearin G."/>
            <person name="Goldberg J."/>
            <person name="Griggs A."/>
            <person name="Gujja S."/>
            <person name="Hansen M."/>
            <person name="Heiman D."/>
            <person name="Howarth C."/>
            <person name="Larimer J."/>
            <person name="Lui A."/>
            <person name="MacDonald P.J.P."/>
            <person name="McCowen C."/>
            <person name="Montmayeur A."/>
            <person name="Murphy C."/>
            <person name="Neiman D."/>
            <person name="Pearson M."/>
            <person name="Priest M."/>
            <person name="Roberts A."/>
            <person name="Saif S."/>
            <person name="Shea T."/>
            <person name="Sisk P."/>
            <person name="Stolte C."/>
            <person name="Sykes S."/>
            <person name="Wortman J."/>
            <person name="Nusbaum C."/>
            <person name="Birren B."/>
        </authorList>
    </citation>
    <scope>NUCLEOTIDE SEQUENCE [LARGE SCALE GENOMIC DNA]</scope>
    <source>
        <strain evidence="2 3">ATCC 38327</strain>
    </source>
</reference>
<feature type="region of interest" description="Disordered" evidence="1">
    <location>
        <begin position="353"/>
        <end position="384"/>
    </location>
</feature>
<feature type="region of interest" description="Disordered" evidence="1">
    <location>
        <begin position="26"/>
        <end position="76"/>
    </location>
</feature>
<dbReference type="Proteomes" id="UP000054350">
    <property type="component" value="Unassembled WGS sequence"/>
</dbReference>
<dbReference type="OrthoDB" id="10675508at2759"/>
<name>A0A0L0SNH7_ALLM3</name>
<proteinExistence type="predicted"/>
<keyword evidence="3" id="KW-1185">Reference proteome</keyword>
<gene>
    <name evidence="2" type="ORF">AMAG_09129</name>
</gene>
<accession>A0A0L0SNH7</accession>
<evidence type="ECO:0000313" key="2">
    <source>
        <dbReference type="EMBL" id="KNE64071.1"/>
    </source>
</evidence>
<sequence length="384" mass="38213">MTDASAASLDMYGSGASSAAGSPFAGGYAHQPLQHPRWPDTPSAGGNAATPTPFSAPIPPPLLYGRNTSPMPANGSTALRASADAAQAELIQNTIAALQKLLDAGIHLEPNIDTAVRHRREEGAPAAAPLWRNTPPLSALGSPALGAAADAAQAELIQNTIAALQKLLDAGIHLEPYIDGQWMPGVTKWRFYKENAGDLMAPAGIPGPGGAPHLPVPGTGPAGVGMVPNMAAAMAAAAAAAAAAAVQPPPGMVPVNGMVPVPANGVVPVPDASDAQVPQPAAAVEATPVVPMPDLAPAAPMDVDAAVPAATVPPPSAPETVAEPAAEPVTTSALKRLLDDSSDAAELAPAIKRARNDGSDAVSAQEAAETVQGDAQATADLFTA</sequence>
<protein>
    <submittedName>
        <fullName evidence="2">Uncharacterized protein</fullName>
    </submittedName>
</protein>
<dbReference type="STRING" id="578462.A0A0L0SNH7"/>
<dbReference type="AlphaFoldDB" id="A0A0L0SNH7"/>
<feature type="compositionally biased region" description="Polar residues" evidence="1">
    <location>
        <begin position="66"/>
        <end position="76"/>
    </location>
</feature>
<dbReference type="VEuPathDB" id="FungiDB:AMAG_09129"/>
<reference evidence="3" key="2">
    <citation type="submission" date="2009-11" db="EMBL/GenBank/DDBJ databases">
        <title>The Genome Sequence of Allomyces macrogynus strain ATCC 38327.</title>
        <authorList>
            <consortium name="The Broad Institute Genome Sequencing Platform"/>
            <person name="Russ C."/>
            <person name="Cuomo C."/>
            <person name="Shea T."/>
            <person name="Young S.K."/>
            <person name="Zeng Q."/>
            <person name="Koehrsen M."/>
            <person name="Haas B."/>
            <person name="Borodovsky M."/>
            <person name="Guigo R."/>
            <person name="Alvarado L."/>
            <person name="Berlin A."/>
            <person name="Borenstein D."/>
            <person name="Chen Z."/>
            <person name="Engels R."/>
            <person name="Freedman E."/>
            <person name="Gellesch M."/>
            <person name="Goldberg J."/>
            <person name="Griggs A."/>
            <person name="Gujja S."/>
            <person name="Heiman D."/>
            <person name="Hepburn T."/>
            <person name="Howarth C."/>
            <person name="Jen D."/>
            <person name="Larson L."/>
            <person name="Lewis B."/>
            <person name="Mehta T."/>
            <person name="Park D."/>
            <person name="Pearson M."/>
            <person name="Roberts A."/>
            <person name="Saif S."/>
            <person name="Shenoy N."/>
            <person name="Sisk P."/>
            <person name="Stolte C."/>
            <person name="Sykes S."/>
            <person name="Walk T."/>
            <person name="White J."/>
            <person name="Yandava C."/>
            <person name="Burger G."/>
            <person name="Gray M.W."/>
            <person name="Holland P.W.H."/>
            <person name="King N."/>
            <person name="Lang F.B.F."/>
            <person name="Roger A.J."/>
            <person name="Ruiz-Trillo I."/>
            <person name="Lander E."/>
            <person name="Nusbaum C."/>
        </authorList>
    </citation>
    <scope>NUCLEOTIDE SEQUENCE [LARGE SCALE GENOMIC DNA]</scope>
    <source>
        <strain evidence="3">ATCC 38327</strain>
    </source>
</reference>
<dbReference type="EMBL" id="GG745343">
    <property type="protein sequence ID" value="KNE64071.1"/>
    <property type="molecule type" value="Genomic_DNA"/>
</dbReference>